<dbReference type="GO" id="GO:0032153">
    <property type="term" value="C:cell division site"/>
    <property type="evidence" value="ECO:0007669"/>
    <property type="project" value="UniProtKB-UniRule"/>
</dbReference>
<keyword evidence="6 7" id="KW-0131">Cell cycle</keyword>
<dbReference type="GO" id="GO:0043093">
    <property type="term" value="P:FtsZ-dependent cytokinesis"/>
    <property type="evidence" value="ECO:0007669"/>
    <property type="project" value="UniProtKB-UniRule"/>
</dbReference>
<dbReference type="OrthoDB" id="2199933at2"/>
<evidence type="ECO:0000313" key="10">
    <source>
        <dbReference type="EMBL" id="ALS03129.1"/>
    </source>
</evidence>
<keyword evidence="9" id="KW-0175">Coiled coil</keyword>
<sequence>MAELKKVEDFQYDIPVMDEPVIGHENEPKVQKNVNLPQSPKRKLRNISLLEKTIGFLLLVAIIGIAILTIQVRTSITQMTNEITEAQTAIQEKEESALKLEQQKNELSKADRIKEVAKSKGLSDNIENIKRVK</sequence>
<evidence type="ECO:0000256" key="7">
    <source>
        <dbReference type="HAMAP-Rule" id="MF_00910"/>
    </source>
</evidence>
<comment type="function">
    <text evidence="7">Essential cell division protein.</text>
</comment>
<evidence type="ECO:0000313" key="12">
    <source>
        <dbReference type="Proteomes" id="UP000065511"/>
    </source>
</evidence>
<dbReference type="KEGG" id="ess:ATZ33_17625"/>
<organism evidence="11 13">
    <name type="scientific">Enterococcus silesiacus</name>
    <dbReference type="NCBI Taxonomy" id="332949"/>
    <lineage>
        <taxon>Bacteria</taxon>
        <taxon>Bacillati</taxon>
        <taxon>Bacillota</taxon>
        <taxon>Bacilli</taxon>
        <taxon>Lactobacillales</taxon>
        <taxon>Enterococcaceae</taxon>
        <taxon>Enterococcus</taxon>
    </lineage>
</organism>
<dbReference type="EMBL" id="JXLC01000003">
    <property type="protein sequence ID" value="OJG93080.1"/>
    <property type="molecule type" value="Genomic_DNA"/>
</dbReference>
<evidence type="ECO:0000256" key="3">
    <source>
        <dbReference type="ARBA" id="ARBA00022692"/>
    </source>
</evidence>
<keyword evidence="2 7" id="KW-0132">Cell division</keyword>
<dbReference type="EMBL" id="CP013614">
    <property type="protein sequence ID" value="ALS03129.1"/>
    <property type="molecule type" value="Genomic_DNA"/>
</dbReference>
<dbReference type="HAMAP" id="MF_00910">
    <property type="entry name" value="FtsL"/>
    <property type="match status" value="1"/>
</dbReference>
<accession>A0A0S3KGE8</accession>
<keyword evidence="5 7" id="KW-0472">Membrane</keyword>
<dbReference type="AlphaFoldDB" id="A0A0S3KGE8"/>
<reference evidence="11 13" key="1">
    <citation type="submission" date="2014-12" db="EMBL/GenBank/DDBJ databases">
        <title>Draft genome sequences of 29 type strains of Enterococci.</title>
        <authorList>
            <person name="Zhong Z."/>
            <person name="Sun Z."/>
            <person name="Liu W."/>
            <person name="Zhang W."/>
            <person name="Zhang H."/>
        </authorList>
    </citation>
    <scope>NUCLEOTIDE SEQUENCE [LARGE SCALE GENOMIC DNA]</scope>
    <source>
        <strain evidence="11 13">DSM 22801</strain>
    </source>
</reference>
<feature type="transmembrane region" description="Helical" evidence="7">
    <location>
        <begin position="49"/>
        <end position="70"/>
    </location>
</feature>
<dbReference type="NCBIfam" id="TIGR02209">
    <property type="entry name" value="ftsL_broad"/>
    <property type="match status" value="1"/>
</dbReference>
<keyword evidence="3 7" id="KW-0812">Transmembrane</keyword>
<evidence type="ECO:0000313" key="13">
    <source>
        <dbReference type="Proteomes" id="UP000183039"/>
    </source>
</evidence>
<evidence type="ECO:0000256" key="8">
    <source>
        <dbReference type="NCBIfam" id="TIGR02209"/>
    </source>
</evidence>
<evidence type="ECO:0000256" key="1">
    <source>
        <dbReference type="ARBA" id="ARBA00022475"/>
    </source>
</evidence>
<dbReference type="InterPro" id="IPR011922">
    <property type="entry name" value="Cell_div_FtsL"/>
</dbReference>
<gene>
    <name evidence="7" type="primary">ftsL</name>
    <name evidence="10" type="ORF">ATZ33_17625</name>
    <name evidence="11" type="ORF">RV15_GL002214</name>
</gene>
<feature type="coiled-coil region" evidence="9">
    <location>
        <begin position="76"/>
        <end position="120"/>
    </location>
</feature>
<dbReference type="Proteomes" id="UP000065511">
    <property type="component" value="Chromosome"/>
</dbReference>
<dbReference type="RefSeq" id="WP_071876631.1">
    <property type="nucleotide sequence ID" value="NZ_JXLC01000003.1"/>
</dbReference>
<keyword evidence="12" id="KW-1185">Reference proteome</keyword>
<evidence type="ECO:0000256" key="5">
    <source>
        <dbReference type="ARBA" id="ARBA00023136"/>
    </source>
</evidence>
<keyword evidence="4 7" id="KW-1133">Transmembrane helix</keyword>
<evidence type="ECO:0000256" key="9">
    <source>
        <dbReference type="SAM" id="Coils"/>
    </source>
</evidence>
<proteinExistence type="inferred from homology"/>
<name>A0A0S3KGE8_9ENTE</name>
<comment type="subcellular location">
    <subcellularLocation>
        <location evidence="7">Cell membrane</location>
        <topology evidence="7">Single-pass type II membrane protein</topology>
    </subcellularLocation>
    <text evidence="7">Localizes to the division septum where it forms a ring structure.</text>
</comment>
<dbReference type="Proteomes" id="UP000183039">
    <property type="component" value="Unassembled WGS sequence"/>
</dbReference>
<dbReference type="GO" id="GO:0005886">
    <property type="term" value="C:plasma membrane"/>
    <property type="evidence" value="ECO:0007669"/>
    <property type="project" value="UniProtKB-SubCell"/>
</dbReference>
<comment type="similarity">
    <text evidence="7">Belongs to the FtsL family.</text>
</comment>
<protein>
    <recommendedName>
        <fullName evidence="7 8">Cell division protein FtsL</fullName>
    </recommendedName>
</protein>
<reference evidence="10 12" key="2">
    <citation type="submission" date="2015-12" db="EMBL/GenBank/DDBJ databases">
        <authorList>
            <person name="Lauer A."/>
            <person name="Humrighouse B."/>
            <person name="Loparev V."/>
            <person name="Shewmaker P.L."/>
            <person name="Whitney A.M."/>
            <person name="McLaughlin R.W."/>
        </authorList>
    </citation>
    <scope>NUCLEOTIDE SEQUENCE [LARGE SCALE GENOMIC DNA]</scope>
    <source>
        <strain evidence="10 12">LMG 23085</strain>
    </source>
</reference>
<evidence type="ECO:0000256" key="4">
    <source>
        <dbReference type="ARBA" id="ARBA00022989"/>
    </source>
</evidence>
<evidence type="ECO:0000256" key="6">
    <source>
        <dbReference type="ARBA" id="ARBA00023306"/>
    </source>
</evidence>
<evidence type="ECO:0000256" key="2">
    <source>
        <dbReference type="ARBA" id="ARBA00022618"/>
    </source>
</evidence>
<keyword evidence="1 7" id="KW-1003">Cell membrane</keyword>
<evidence type="ECO:0000313" key="11">
    <source>
        <dbReference type="EMBL" id="OJG93080.1"/>
    </source>
</evidence>